<organism evidence="1 2">
    <name type="scientific">Choristoneura fumiferana</name>
    <name type="common">Spruce budworm moth</name>
    <name type="synonym">Archips fumiferana</name>
    <dbReference type="NCBI Taxonomy" id="7141"/>
    <lineage>
        <taxon>Eukaryota</taxon>
        <taxon>Metazoa</taxon>
        <taxon>Ecdysozoa</taxon>
        <taxon>Arthropoda</taxon>
        <taxon>Hexapoda</taxon>
        <taxon>Insecta</taxon>
        <taxon>Pterygota</taxon>
        <taxon>Neoptera</taxon>
        <taxon>Endopterygota</taxon>
        <taxon>Lepidoptera</taxon>
        <taxon>Glossata</taxon>
        <taxon>Ditrysia</taxon>
        <taxon>Tortricoidea</taxon>
        <taxon>Tortricidae</taxon>
        <taxon>Tortricinae</taxon>
        <taxon>Choristoneura</taxon>
    </lineage>
</organism>
<evidence type="ECO:0000313" key="2">
    <source>
        <dbReference type="Proteomes" id="UP001064048"/>
    </source>
</evidence>
<proteinExistence type="predicted"/>
<keyword evidence="2" id="KW-1185">Reference proteome</keyword>
<dbReference type="EMBL" id="CM046116">
    <property type="protein sequence ID" value="KAI8421517.1"/>
    <property type="molecule type" value="Genomic_DNA"/>
</dbReference>
<dbReference type="Proteomes" id="UP001064048">
    <property type="component" value="Chromosome 16"/>
</dbReference>
<evidence type="ECO:0000313" key="1">
    <source>
        <dbReference type="EMBL" id="KAI8421517.1"/>
    </source>
</evidence>
<reference evidence="1 2" key="1">
    <citation type="journal article" date="2022" name="Genome Biol. Evol.">
        <title>The Spruce Budworm Genome: Reconstructing the Evolutionary History of Antifreeze Proteins.</title>
        <authorList>
            <person name="Beliveau C."/>
            <person name="Gagne P."/>
            <person name="Picq S."/>
            <person name="Vernygora O."/>
            <person name="Keeling C.I."/>
            <person name="Pinkney K."/>
            <person name="Doucet D."/>
            <person name="Wen F."/>
            <person name="Johnston J.S."/>
            <person name="Maaroufi H."/>
            <person name="Boyle B."/>
            <person name="Laroche J."/>
            <person name="Dewar K."/>
            <person name="Juretic N."/>
            <person name="Blackburn G."/>
            <person name="Nisole A."/>
            <person name="Brunet B."/>
            <person name="Brandao M."/>
            <person name="Lumley L."/>
            <person name="Duan J."/>
            <person name="Quan G."/>
            <person name="Lucarotti C.J."/>
            <person name="Roe A.D."/>
            <person name="Sperling F.A.H."/>
            <person name="Levesque R.C."/>
            <person name="Cusson M."/>
        </authorList>
    </citation>
    <scope>NUCLEOTIDE SEQUENCE [LARGE SCALE GENOMIC DNA]</scope>
    <source>
        <strain evidence="1">Glfc:IPQL:Cfum</strain>
    </source>
</reference>
<protein>
    <submittedName>
        <fullName evidence="1">Uncharacterized protein</fullName>
    </submittedName>
</protein>
<comment type="caution">
    <text evidence="1">The sequence shown here is derived from an EMBL/GenBank/DDBJ whole genome shotgun (WGS) entry which is preliminary data.</text>
</comment>
<gene>
    <name evidence="1" type="ORF">MSG28_009560</name>
</gene>
<sequence>MKPEVQDYFTEPEEIVKKCSEVLQFQRQHRRRLLSYLLQSTKKFYLARTELKRMTEICQKQHKQLKECQKTINHLESQLANKSKSPFSIPISPGANLSPAFVQTTPAYKRTAKSTPYSAYQSNLVTPSRISKQRSSNYSAQSQRSNTSNKISSTVFTPPTPESAGYSKFLKNL</sequence>
<accession>A0ACC0JBM6</accession>
<name>A0ACC0JBM6_CHOFU</name>